<keyword evidence="15" id="KW-1208">Phospholipid metabolism</keyword>
<comment type="catalytic activity">
    <reaction evidence="16">
        <text>a CDP-1,2-diacyl-sn-glycerol + sn-glycerol 3-phosphate = a 1,2-diacyl-sn-glycero-3-phospho-(1'-sn-glycero-3'-phosphate) + CMP + H(+)</text>
        <dbReference type="Rhea" id="RHEA:12593"/>
        <dbReference type="ChEBI" id="CHEBI:15378"/>
        <dbReference type="ChEBI" id="CHEBI:57597"/>
        <dbReference type="ChEBI" id="CHEBI:58332"/>
        <dbReference type="ChEBI" id="CHEBI:60110"/>
        <dbReference type="ChEBI" id="CHEBI:60377"/>
        <dbReference type="EC" id="2.7.8.5"/>
    </reaction>
</comment>
<feature type="transmembrane region" description="Helical" evidence="19">
    <location>
        <begin position="126"/>
        <end position="143"/>
    </location>
</feature>
<keyword evidence="9 18" id="KW-0808">Transferase</keyword>
<evidence type="ECO:0000256" key="4">
    <source>
        <dbReference type="ARBA" id="ARBA00010441"/>
    </source>
</evidence>
<dbReference type="STRING" id="207559.Dde_2074"/>
<comment type="pathway">
    <text evidence="3">Phospholipid metabolism; phosphatidylglycerol biosynthesis; phosphatidylglycerol from CDP-diacylglycerol: step 1/2.</text>
</comment>
<evidence type="ECO:0000256" key="8">
    <source>
        <dbReference type="ARBA" id="ARBA00022516"/>
    </source>
</evidence>
<evidence type="ECO:0000256" key="15">
    <source>
        <dbReference type="ARBA" id="ARBA00023264"/>
    </source>
</evidence>
<dbReference type="InterPro" id="IPR004570">
    <property type="entry name" value="Phosphatidylglycerol_P_synth"/>
</dbReference>
<keyword evidence="8" id="KW-0444">Lipid biosynthesis</keyword>
<keyword evidence="14" id="KW-0594">Phospholipid biosynthesis</keyword>
<evidence type="ECO:0000256" key="17">
    <source>
        <dbReference type="NCBIfam" id="TIGR00560"/>
    </source>
</evidence>
<keyword evidence="10 19" id="KW-0812">Transmembrane</keyword>
<evidence type="ECO:0000256" key="3">
    <source>
        <dbReference type="ARBA" id="ARBA00005042"/>
    </source>
</evidence>
<dbReference type="Gene3D" id="1.20.120.1760">
    <property type="match status" value="1"/>
</dbReference>
<evidence type="ECO:0000256" key="9">
    <source>
        <dbReference type="ARBA" id="ARBA00022679"/>
    </source>
</evidence>
<organism evidence="20 21">
    <name type="scientific">Oleidesulfovibrio alaskensis (strain ATCC BAA-1058 / DSM 17464 / G20)</name>
    <name type="common">Desulfovibrio alaskensis</name>
    <dbReference type="NCBI Taxonomy" id="207559"/>
    <lineage>
        <taxon>Bacteria</taxon>
        <taxon>Pseudomonadati</taxon>
        <taxon>Thermodesulfobacteriota</taxon>
        <taxon>Desulfovibrionia</taxon>
        <taxon>Desulfovibrionales</taxon>
        <taxon>Desulfovibrionaceae</taxon>
        <taxon>Oleidesulfovibrio</taxon>
    </lineage>
</organism>
<evidence type="ECO:0000256" key="2">
    <source>
        <dbReference type="ARBA" id="ARBA00004651"/>
    </source>
</evidence>
<evidence type="ECO:0000313" key="21">
    <source>
        <dbReference type="Proteomes" id="UP000002710"/>
    </source>
</evidence>
<comment type="function">
    <text evidence="1">This protein catalyzes the committed step to the synthesis of the acidic phospholipids.</text>
</comment>
<dbReference type="KEGG" id="dde:Dde_2074"/>
<accession>Q30ZM5</accession>
<dbReference type="InterPro" id="IPR048254">
    <property type="entry name" value="CDP_ALCOHOL_P_TRANSF_CS"/>
</dbReference>
<dbReference type="Proteomes" id="UP000002710">
    <property type="component" value="Chromosome"/>
</dbReference>
<evidence type="ECO:0000256" key="13">
    <source>
        <dbReference type="ARBA" id="ARBA00023136"/>
    </source>
</evidence>
<dbReference type="FunFam" id="1.20.120.1760:FF:000004">
    <property type="entry name" value="CDP-diacylglycerol--glycerol-3-phosphate 3-phosphatidyltransferase"/>
    <property type="match status" value="1"/>
</dbReference>
<dbReference type="InterPro" id="IPR000462">
    <property type="entry name" value="CDP-OH_P_trans"/>
</dbReference>
<evidence type="ECO:0000256" key="16">
    <source>
        <dbReference type="ARBA" id="ARBA00048586"/>
    </source>
</evidence>
<evidence type="ECO:0000256" key="11">
    <source>
        <dbReference type="ARBA" id="ARBA00022989"/>
    </source>
</evidence>
<dbReference type="GO" id="GO:0005886">
    <property type="term" value="C:plasma membrane"/>
    <property type="evidence" value="ECO:0007669"/>
    <property type="project" value="UniProtKB-SubCell"/>
</dbReference>
<dbReference type="PANTHER" id="PTHR14269">
    <property type="entry name" value="CDP-DIACYLGLYCEROL--GLYCEROL-3-PHOSPHATE 3-PHOSPHATIDYLTRANSFERASE-RELATED"/>
    <property type="match status" value="1"/>
</dbReference>
<evidence type="ECO:0000256" key="1">
    <source>
        <dbReference type="ARBA" id="ARBA00003973"/>
    </source>
</evidence>
<evidence type="ECO:0000256" key="5">
    <source>
        <dbReference type="ARBA" id="ARBA00013170"/>
    </source>
</evidence>
<dbReference type="PROSITE" id="PS00379">
    <property type="entry name" value="CDP_ALCOHOL_P_TRANSF"/>
    <property type="match status" value="1"/>
</dbReference>
<keyword evidence="7" id="KW-1003">Cell membrane</keyword>
<name>Q30ZM5_OLEA2</name>
<dbReference type="Pfam" id="PF01066">
    <property type="entry name" value="CDP-OH_P_transf"/>
    <property type="match status" value="1"/>
</dbReference>
<dbReference type="InterPro" id="IPR043130">
    <property type="entry name" value="CDP-OH_PTrfase_TM_dom"/>
</dbReference>
<sequence>MLTLANKITLFRIVIVPLIVVFLYFPGRITCLLAMLGFILAALSDMVDGHIARRSNTVTSFGKFLDPLADKLLISSVLVMLSALGWVPAWVVIVIICRELMVTGLRAIAADEGVVIAADKFGKMKTVLQMLALTPLLLHYPWFGFDPNPAGQFLLYMALILTVFSGGNYLYAFYKNWRTADAG</sequence>
<dbReference type="GO" id="GO:0046474">
    <property type="term" value="P:glycerophospholipid biosynthetic process"/>
    <property type="evidence" value="ECO:0007669"/>
    <property type="project" value="TreeGrafter"/>
</dbReference>
<feature type="transmembrane region" description="Helical" evidence="19">
    <location>
        <begin position="155"/>
        <end position="174"/>
    </location>
</feature>
<dbReference type="EC" id="2.7.8.5" evidence="5 17"/>
<feature type="transmembrane region" description="Helical" evidence="19">
    <location>
        <begin position="32"/>
        <end position="52"/>
    </location>
</feature>
<keyword evidence="21" id="KW-1185">Reference proteome</keyword>
<evidence type="ECO:0000256" key="19">
    <source>
        <dbReference type="SAM" id="Phobius"/>
    </source>
</evidence>
<evidence type="ECO:0000256" key="14">
    <source>
        <dbReference type="ARBA" id="ARBA00023209"/>
    </source>
</evidence>
<evidence type="ECO:0000313" key="20">
    <source>
        <dbReference type="EMBL" id="ABB38871.1"/>
    </source>
</evidence>
<comment type="subcellular location">
    <subcellularLocation>
        <location evidence="2">Cell membrane</location>
        <topology evidence="2">Multi-pass membrane protein</topology>
    </subcellularLocation>
</comment>
<evidence type="ECO:0000256" key="18">
    <source>
        <dbReference type="RuleBase" id="RU003750"/>
    </source>
</evidence>
<dbReference type="InterPro" id="IPR050324">
    <property type="entry name" value="CDP-alcohol_PTase-I"/>
</dbReference>
<dbReference type="NCBIfam" id="TIGR00560">
    <property type="entry name" value="pgsA"/>
    <property type="match status" value="1"/>
</dbReference>
<reference evidence="20 21" key="1">
    <citation type="journal article" date="2011" name="J. Bacteriol.">
        <title>Complete genome sequence and updated annotation of Desulfovibrio alaskensis G20.</title>
        <authorList>
            <person name="Hauser L.J."/>
            <person name="Land M.L."/>
            <person name="Brown S.D."/>
            <person name="Larimer F."/>
            <person name="Keller K.L."/>
            <person name="Rapp-Giles B.J."/>
            <person name="Price M.N."/>
            <person name="Lin M."/>
            <person name="Bruce D.C."/>
            <person name="Detter J.C."/>
            <person name="Tapia R."/>
            <person name="Han C.S."/>
            <person name="Goodwin L.A."/>
            <person name="Cheng J.F."/>
            <person name="Pitluck S."/>
            <person name="Copeland A."/>
            <person name="Lucas S."/>
            <person name="Nolan M."/>
            <person name="Lapidus A.L."/>
            <person name="Palumbo A.V."/>
            <person name="Wall J.D."/>
        </authorList>
    </citation>
    <scope>NUCLEOTIDE SEQUENCE [LARGE SCALE GENOMIC DNA]</scope>
    <source>
        <strain evidence="21">ATCC BAA 1058 / DSM 17464 / G20</strain>
    </source>
</reference>
<keyword evidence="11 19" id="KW-1133">Transmembrane helix</keyword>
<keyword evidence="12" id="KW-0443">Lipid metabolism</keyword>
<proteinExistence type="inferred from homology"/>
<protein>
    <recommendedName>
        <fullName evidence="6 17">CDP-diacylglycerol--glycerol-3-phosphate 3-phosphatidyltransferase</fullName>
        <ecNumber evidence="5 17">2.7.8.5</ecNumber>
    </recommendedName>
</protein>
<gene>
    <name evidence="20" type="ordered locus">Dde_2074</name>
</gene>
<feature type="transmembrane region" description="Helical" evidence="19">
    <location>
        <begin position="72"/>
        <end position="96"/>
    </location>
</feature>
<dbReference type="RefSeq" id="WP_011367976.1">
    <property type="nucleotide sequence ID" value="NC_007519.1"/>
</dbReference>
<dbReference type="GO" id="GO:0008444">
    <property type="term" value="F:CDP-diacylglycerol-glycerol-3-phosphate 3-phosphatidyltransferase activity"/>
    <property type="evidence" value="ECO:0007669"/>
    <property type="project" value="UniProtKB-UniRule"/>
</dbReference>
<dbReference type="HOGENOM" id="CLU_051314_2_3_7"/>
<dbReference type="PANTHER" id="PTHR14269:SF62">
    <property type="entry name" value="CDP-DIACYLGLYCEROL--GLYCEROL-3-PHOSPHATE 3-PHOSPHATIDYLTRANSFERASE 1, CHLOROPLASTIC"/>
    <property type="match status" value="1"/>
</dbReference>
<evidence type="ECO:0000256" key="7">
    <source>
        <dbReference type="ARBA" id="ARBA00022475"/>
    </source>
</evidence>
<dbReference type="eggNOG" id="COG0558">
    <property type="taxonomic scope" value="Bacteria"/>
</dbReference>
<dbReference type="PIRSF" id="PIRSF000847">
    <property type="entry name" value="Phos_ph_gly_syn"/>
    <property type="match status" value="1"/>
</dbReference>
<dbReference type="EMBL" id="CP000112">
    <property type="protein sequence ID" value="ABB38871.1"/>
    <property type="molecule type" value="Genomic_DNA"/>
</dbReference>
<evidence type="ECO:0000256" key="10">
    <source>
        <dbReference type="ARBA" id="ARBA00022692"/>
    </source>
</evidence>
<dbReference type="AlphaFoldDB" id="Q30ZM5"/>
<keyword evidence="13 19" id="KW-0472">Membrane</keyword>
<evidence type="ECO:0000256" key="6">
    <source>
        <dbReference type="ARBA" id="ARBA00014944"/>
    </source>
</evidence>
<comment type="similarity">
    <text evidence="4 18">Belongs to the CDP-alcohol phosphatidyltransferase class-I family.</text>
</comment>
<evidence type="ECO:0000256" key="12">
    <source>
        <dbReference type="ARBA" id="ARBA00023098"/>
    </source>
</evidence>